<dbReference type="Pfam" id="PF05494">
    <property type="entry name" value="MlaC"/>
    <property type="match status" value="1"/>
</dbReference>
<dbReference type="PANTHER" id="PTHR36573:SF1">
    <property type="entry name" value="INTERMEMBRANE PHOSPHOLIPID TRANSPORT SYSTEM BINDING PROTEIN MLAC"/>
    <property type="match status" value="1"/>
</dbReference>
<dbReference type="EMBL" id="OU912926">
    <property type="protein sequence ID" value="CAG9934398.1"/>
    <property type="molecule type" value="Genomic_DNA"/>
</dbReference>
<dbReference type="PIRSF" id="PIRSF004649">
    <property type="entry name" value="MlaC"/>
    <property type="match status" value="1"/>
</dbReference>
<keyword evidence="1" id="KW-0732">Signal</keyword>
<dbReference type="PROSITE" id="PS51257">
    <property type="entry name" value="PROKAR_LIPOPROTEIN"/>
    <property type="match status" value="1"/>
</dbReference>
<dbReference type="InterPro" id="IPR008869">
    <property type="entry name" value="MlaC/ttg2D"/>
</dbReference>
<dbReference type="Proteomes" id="UP000839052">
    <property type="component" value="Chromosome"/>
</dbReference>
<sequence length="212" mass="23667">MNKIITLWMGVLLACVSLGARADTPEPEALIRNTVDEVLAIVKRDKDIQTGNTKKVIELVDAKVLPHFNFTRMTRLAVGKNWGSATPEQKKVLEIEFRNLLVRTYTTAFTTYQNQEVEVKPLKMANDANEVTIKTSIINKGKPPLPVNYDMEKTAHGWKVYDLSIEGVSLVTNYRGTFAEKIQKSGIDGLIKMLVEKNQAQTGTMSPKATSK</sequence>
<keyword evidence="3" id="KW-1185">Reference proteome</keyword>
<gene>
    <name evidence="2" type="ORF">NTG6680_3149</name>
</gene>
<feature type="signal peptide" evidence="1">
    <location>
        <begin position="1"/>
        <end position="22"/>
    </location>
</feature>
<dbReference type="Gene3D" id="1.10.10.640">
    <property type="entry name" value="phospholipid-binding protein"/>
    <property type="match status" value="1"/>
</dbReference>
<evidence type="ECO:0000313" key="3">
    <source>
        <dbReference type="Proteomes" id="UP000839052"/>
    </source>
</evidence>
<dbReference type="Gene3D" id="3.10.450.50">
    <property type="match status" value="1"/>
</dbReference>
<evidence type="ECO:0000313" key="2">
    <source>
        <dbReference type="EMBL" id="CAG9934398.1"/>
    </source>
</evidence>
<organism evidence="2 3">
    <name type="scientific">Candidatus Nitrotoga arctica</name>
    <dbReference type="NCBI Taxonomy" id="453162"/>
    <lineage>
        <taxon>Bacteria</taxon>
        <taxon>Pseudomonadati</taxon>
        <taxon>Pseudomonadota</taxon>
        <taxon>Betaproteobacteria</taxon>
        <taxon>Nitrosomonadales</taxon>
        <taxon>Gallionellaceae</taxon>
        <taxon>Candidatus Nitrotoga</taxon>
    </lineage>
</organism>
<feature type="chain" id="PRO_5046491134" evidence="1">
    <location>
        <begin position="23"/>
        <end position="212"/>
    </location>
</feature>
<reference evidence="2 3" key="1">
    <citation type="submission" date="2021-10" db="EMBL/GenBank/DDBJ databases">
        <authorList>
            <person name="Koch H."/>
        </authorList>
    </citation>
    <scope>NUCLEOTIDE SEQUENCE [LARGE SCALE GENOMIC DNA]</scope>
    <source>
        <strain evidence="2">6680</strain>
    </source>
</reference>
<protein>
    <submittedName>
        <fullName evidence="2">Phospholipid transport system substrate-binding protein</fullName>
    </submittedName>
</protein>
<dbReference type="RefSeq" id="WP_239798033.1">
    <property type="nucleotide sequence ID" value="NZ_OU912926.1"/>
</dbReference>
<evidence type="ECO:0000256" key="1">
    <source>
        <dbReference type="SAM" id="SignalP"/>
    </source>
</evidence>
<accession>A0ABN8AUZ8</accession>
<dbReference type="PANTHER" id="PTHR36573">
    <property type="entry name" value="INTERMEMBRANE PHOSPHOLIPID TRANSPORT SYSTEM BINDING PROTEIN MLAC"/>
    <property type="match status" value="1"/>
</dbReference>
<name>A0ABN8AUZ8_9PROT</name>
<proteinExistence type="predicted"/>